<evidence type="ECO:0000256" key="1">
    <source>
        <dbReference type="ARBA" id="ARBA00000085"/>
    </source>
</evidence>
<evidence type="ECO:0000256" key="9">
    <source>
        <dbReference type="ARBA" id="ARBA00022777"/>
    </source>
</evidence>
<keyword evidence="5" id="KW-0597">Phosphoprotein</keyword>
<dbReference type="EC" id="2.7.13.3" evidence="3"/>
<evidence type="ECO:0000256" key="10">
    <source>
        <dbReference type="ARBA" id="ARBA00022840"/>
    </source>
</evidence>
<dbReference type="Pfam" id="PF00672">
    <property type="entry name" value="HAMP"/>
    <property type="match status" value="1"/>
</dbReference>
<dbReference type="CDD" id="cd00075">
    <property type="entry name" value="HATPase"/>
    <property type="match status" value="1"/>
</dbReference>
<dbReference type="InterPro" id="IPR003594">
    <property type="entry name" value="HATPase_dom"/>
</dbReference>
<dbReference type="InterPro" id="IPR003661">
    <property type="entry name" value="HisK_dim/P_dom"/>
</dbReference>
<dbReference type="InterPro" id="IPR003660">
    <property type="entry name" value="HAMP_dom"/>
</dbReference>
<accession>F3ZWM6</accession>
<sequence>MRTDRSRRSIRTRLIWSFAGIIIISITIFILILSVFIKQYYYKSIEEVLTNQIKLSADFYERYFSDASLYDNILNNVDVFWQQTPAQVQIVDISGKVLMDSISMKQEQPLNTADFTQAVSGGLGTWIGYTDYDDQAVMAVAYPLKADGQIVGVLRFITSLGIVDAQINSMIIVFILIGLIAVATAGIISLVLSNDIINPISEVTKAAQRMAQGDFNTRSRKRSNDEIGQLSDTLNYMAGEIIKKEKLKDEFIASVSHELRTPLTAIKGWAIILDTDDMDDRKLLKEGLGIISNEADRLSSIVEDLLDFSKLASGKMRLNRRKTDVKSVAEYVKTHMAPVAERNAIQFTTQCRDDIPVAYMDADRMKQVLINVLDNAFKFTDTGGEVELMAWAENGHLIFDVKDNGSGIDEEDLAHIKQKFYKGKNSKASSGLGLSIADEIVRLHGGSMDIDSSLNEGTTVTIRIPLEQGVGGPYIEN</sequence>
<dbReference type="InterPro" id="IPR036097">
    <property type="entry name" value="HisK_dim/P_sf"/>
</dbReference>
<dbReference type="InterPro" id="IPR036890">
    <property type="entry name" value="HATPase_C_sf"/>
</dbReference>
<dbReference type="SUPFAM" id="SSF47384">
    <property type="entry name" value="Homodimeric domain of signal transducing histidine kinase"/>
    <property type="match status" value="1"/>
</dbReference>
<dbReference type="eggNOG" id="COG5002">
    <property type="taxonomic scope" value="Bacteria"/>
</dbReference>
<evidence type="ECO:0000256" key="6">
    <source>
        <dbReference type="ARBA" id="ARBA00022679"/>
    </source>
</evidence>
<feature type="domain" description="HAMP" evidence="16">
    <location>
        <begin position="194"/>
        <end position="246"/>
    </location>
</feature>
<reference evidence="17 18" key="2">
    <citation type="journal article" date="2011" name="Stand. Genomic Sci.">
        <title>Complete genome sequence of Mahella australiensis type strain (50-1 BON).</title>
        <authorList>
            <person name="Sikorski J."/>
            <person name="Teshima H."/>
            <person name="Nolan M."/>
            <person name="Lucas S."/>
            <person name="Hammon N."/>
            <person name="Deshpande S."/>
            <person name="Cheng J.F."/>
            <person name="Pitluck S."/>
            <person name="Liolios K."/>
            <person name="Pagani I."/>
            <person name="Ivanova N."/>
            <person name="Huntemann M."/>
            <person name="Mavromatis K."/>
            <person name="Ovchinikova G."/>
            <person name="Pati A."/>
            <person name="Tapia R."/>
            <person name="Han C."/>
            <person name="Goodwin L."/>
            <person name="Chen A."/>
            <person name="Palaniappan K."/>
            <person name="Land M."/>
            <person name="Hauser L."/>
            <person name="Ngatchou-Djao O.D."/>
            <person name="Rohde M."/>
            <person name="Pukall R."/>
            <person name="Spring S."/>
            <person name="Abt B."/>
            <person name="Goker M."/>
            <person name="Detter J.C."/>
            <person name="Woyke T."/>
            <person name="Bristow J."/>
            <person name="Markowitz V."/>
            <person name="Hugenholtz P."/>
            <person name="Eisen J.A."/>
            <person name="Kyrpides N.C."/>
            <person name="Klenk H.P."/>
            <person name="Lapidus A."/>
        </authorList>
    </citation>
    <scope>NUCLEOTIDE SEQUENCE [LARGE SCALE GENOMIC DNA]</scope>
    <source>
        <strain evidence="18">DSM 15567 / CIP 107919 / 50-1 BON</strain>
    </source>
</reference>
<organism evidence="17 18">
    <name type="scientific">Mahella australiensis (strain DSM 15567 / CIP 107919 / 50-1 BON)</name>
    <dbReference type="NCBI Taxonomy" id="697281"/>
    <lineage>
        <taxon>Bacteria</taxon>
        <taxon>Bacillati</taxon>
        <taxon>Bacillota</taxon>
        <taxon>Clostridia</taxon>
        <taxon>Thermoanaerobacterales</taxon>
        <taxon>Thermoanaerobacterales Family IV. Incertae Sedis</taxon>
        <taxon>Mahella</taxon>
    </lineage>
</organism>
<keyword evidence="13 14" id="KW-0472">Membrane</keyword>
<dbReference type="EMBL" id="CP002360">
    <property type="protein sequence ID" value="AEE96469.1"/>
    <property type="molecule type" value="Genomic_DNA"/>
</dbReference>
<dbReference type="InterPro" id="IPR004358">
    <property type="entry name" value="Sig_transdc_His_kin-like_C"/>
</dbReference>
<keyword evidence="11 14" id="KW-1133">Transmembrane helix</keyword>
<dbReference type="PROSITE" id="PS50109">
    <property type="entry name" value="HIS_KIN"/>
    <property type="match status" value="1"/>
</dbReference>
<keyword evidence="6" id="KW-0808">Transferase</keyword>
<dbReference type="SMART" id="SM00304">
    <property type="entry name" value="HAMP"/>
    <property type="match status" value="1"/>
</dbReference>
<keyword evidence="7 14" id="KW-0812">Transmembrane</keyword>
<dbReference type="GO" id="GO:0000155">
    <property type="term" value="F:phosphorelay sensor kinase activity"/>
    <property type="evidence" value="ECO:0007669"/>
    <property type="project" value="InterPro"/>
</dbReference>
<dbReference type="InterPro" id="IPR029151">
    <property type="entry name" value="Sensor-like_sf"/>
</dbReference>
<dbReference type="AlphaFoldDB" id="F3ZWM6"/>
<dbReference type="SMART" id="SM00388">
    <property type="entry name" value="HisKA"/>
    <property type="match status" value="1"/>
</dbReference>
<dbReference type="KEGG" id="mas:Mahau_1275"/>
<dbReference type="SMART" id="SM00387">
    <property type="entry name" value="HATPase_c"/>
    <property type="match status" value="1"/>
</dbReference>
<dbReference type="Gene3D" id="1.10.287.130">
    <property type="match status" value="1"/>
</dbReference>
<feature type="transmembrane region" description="Helical" evidence="14">
    <location>
        <begin position="14"/>
        <end position="37"/>
    </location>
</feature>
<keyword evidence="8" id="KW-0547">Nucleotide-binding</keyword>
<dbReference type="GO" id="GO:0005886">
    <property type="term" value="C:plasma membrane"/>
    <property type="evidence" value="ECO:0007669"/>
    <property type="project" value="UniProtKB-SubCell"/>
</dbReference>
<evidence type="ECO:0000256" key="5">
    <source>
        <dbReference type="ARBA" id="ARBA00022553"/>
    </source>
</evidence>
<evidence type="ECO:0000259" key="16">
    <source>
        <dbReference type="PROSITE" id="PS50885"/>
    </source>
</evidence>
<dbReference type="Pfam" id="PF00512">
    <property type="entry name" value="HisKA"/>
    <property type="match status" value="1"/>
</dbReference>
<dbReference type="InterPro" id="IPR050398">
    <property type="entry name" value="HssS/ArlS-like"/>
</dbReference>
<comment type="subcellular location">
    <subcellularLocation>
        <location evidence="2">Cell membrane</location>
        <topology evidence="2">Multi-pass membrane protein</topology>
    </subcellularLocation>
</comment>
<evidence type="ECO:0000256" key="4">
    <source>
        <dbReference type="ARBA" id="ARBA00022475"/>
    </source>
</evidence>
<dbReference type="GO" id="GO:0005524">
    <property type="term" value="F:ATP binding"/>
    <property type="evidence" value="ECO:0007669"/>
    <property type="project" value="UniProtKB-KW"/>
</dbReference>
<keyword evidence="18" id="KW-1185">Reference proteome</keyword>
<dbReference type="Proteomes" id="UP000008457">
    <property type="component" value="Chromosome"/>
</dbReference>
<evidence type="ECO:0000256" key="13">
    <source>
        <dbReference type="ARBA" id="ARBA00023136"/>
    </source>
</evidence>
<keyword evidence="4" id="KW-1003">Cell membrane</keyword>
<dbReference type="CDD" id="cd00082">
    <property type="entry name" value="HisKA"/>
    <property type="match status" value="1"/>
</dbReference>
<dbReference type="HOGENOM" id="CLU_000445_89_6_9"/>
<dbReference type="Gene3D" id="3.30.565.10">
    <property type="entry name" value="Histidine kinase-like ATPase, C-terminal domain"/>
    <property type="match status" value="1"/>
</dbReference>
<dbReference type="SUPFAM" id="SSF158472">
    <property type="entry name" value="HAMP domain-like"/>
    <property type="match status" value="1"/>
</dbReference>
<dbReference type="STRING" id="697281.Mahau_1275"/>
<evidence type="ECO:0000256" key="12">
    <source>
        <dbReference type="ARBA" id="ARBA00023012"/>
    </source>
</evidence>
<evidence type="ECO:0000259" key="15">
    <source>
        <dbReference type="PROSITE" id="PS50109"/>
    </source>
</evidence>
<evidence type="ECO:0000256" key="14">
    <source>
        <dbReference type="SAM" id="Phobius"/>
    </source>
</evidence>
<evidence type="ECO:0000256" key="7">
    <source>
        <dbReference type="ARBA" id="ARBA00022692"/>
    </source>
</evidence>
<keyword evidence="9 17" id="KW-0418">Kinase</keyword>
<dbReference type="FunFam" id="1.10.287.130:FF:000001">
    <property type="entry name" value="Two-component sensor histidine kinase"/>
    <property type="match status" value="1"/>
</dbReference>
<dbReference type="SUPFAM" id="SSF55874">
    <property type="entry name" value="ATPase domain of HSP90 chaperone/DNA topoisomerase II/histidine kinase"/>
    <property type="match status" value="1"/>
</dbReference>
<dbReference type="PRINTS" id="PR00344">
    <property type="entry name" value="BCTRLSENSOR"/>
</dbReference>
<gene>
    <name evidence="17" type="ordered locus">Mahau_1275</name>
</gene>
<dbReference type="OrthoDB" id="9796330at2"/>
<dbReference type="PROSITE" id="PS50885">
    <property type="entry name" value="HAMP"/>
    <property type="match status" value="1"/>
</dbReference>
<keyword evidence="10" id="KW-0067">ATP-binding</keyword>
<protein>
    <recommendedName>
        <fullName evidence="3">histidine kinase</fullName>
        <ecNumber evidence="3">2.7.13.3</ecNumber>
    </recommendedName>
</protein>
<evidence type="ECO:0000313" key="18">
    <source>
        <dbReference type="Proteomes" id="UP000008457"/>
    </source>
</evidence>
<evidence type="ECO:0000256" key="11">
    <source>
        <dbReference type="ARBA" id="ARBA00022989"/>
    </source>
</evidence>
<dbReference type="PANTHER" id="PTHR45528">
    <property type="entry name" value="SENSOR HISTIDINE KINASE CPXA"/>
    <property type="match status" value="1"/>
</dbReference>
<dbReference type="Gene3D" id="3.30.450.20">
    <property type="entry name" value="PAS domain"/>
    <property type="match status" value="1"/>
</dbReference>
<feature type="transmembrane region" description="Helical" evidence="14">
    <location>
        <begin position="171"/>
        <end position="192"/>
    </location>
</feature>
<evidence type="ECO:0000256" key="2">
    <source>
        <dbReference type="ARBA" id="ARBA00004651"/>
    </source>
</evidence>
<dbReference type="SUPFAM" id="SSF103190">
    <property type="entry name" value="Sensory domain-like"/>
    <property type="match status" value="1"/>
</dbReference>
<dbReference type="FunFam" id="3.30.565.10:FF:000006">
    <property type="entry name" value="Sensor histidine kinase WalK"/>
    <property type="match status" value="1"/>
</dbReference>
<dbReference type="Gene3D" id="6.10.340.10">
    <property type="match status" value="1"/>
</dbReference>
<evidence type="ECO:0000313" key="17">
    <source>
        <dbReference type="EMBL" id="AEE96469.1"/>
    </source>
</evidence>
<name>F3ZWM6_MAHA5</name>
<comment type="catalytic activity">
    <reaction evidence="1">
        <text>ATP + protein L-histidine = ADP + protein N-phospho-L-histidine.</text>
        <dbReference type="EC" id="2.7.13.3"/>
    </reaction>
</comment>
<feature type="domain" description="Histidine kinase" evidence="15">
    <location>
        <begin position="254"/>
        <end position="468"/>
    </location>
</feature>
<dbReference type="Pfam" id="PF02518">
    <property type="entry name" value="HATPase_c"/>
    <property type="match status" value="1"/>
</dbReference>
<reference evidence="18" key="1">
    <citation type="submission" date="2010-11" db="EMBL/GenBank/DDBJ databases">
        <title>The complete genome of Mahella australiensis DSM 15567.</title>
        <authorList>
            <consortium name="US DOE Joint Genome Institute (JGI-PGF)"/>
            <person name="Lucas S."/>
            <person name="Copeland A."/>
            <person name="Lapidus A."/>
            <person name="Bruce D."/>
            <person name="Goodwin L."/>
            <person name="Pitluck S."/>
            <person name="Kyrpides N."/>
            <person name="Mavromatis K."/>
            <person name="Pagani I."/>
            <person name="Ivanova N."/>
            <person name="Teshima H."/>
            <person name="Brettin T."/>
            <person name="Detter J.C."/>
            <person name="Han C."/>
            <person name="Tapia R."/>
            <person name="Land M."/>
            <person name="Hauser L."/>
            <person name="Markowitz V."/>
            <person name="Cheng J.-F."/>
            <person name="Hugenholtz P."/>
            <person name="Woyke T."/>
            <person name="Wu D."/>
            <person name="Spring S."/>
            <person name="Pukall R."/>
            <person name="Steenblock K."/>
            <person name="Schneider S."/>
            <person name="Klenk H.-P."/>
            <person name="Eisen J.A."/>
        </authorList>
    </citation>
    <scope>NUCLEOTIDE SEQUENCE [LARGE SCALE GENOMIC DNA]</scope>
    <source>
        <strain evidence="18">DSM 15567 / CIP 107919 / 50-1 BON</strain>
    </source>
</reference>
<keyword evidence="12" id="KW-0902">Two-component regulatory system</keyword>
<dbReference type="PANTHER" id="PTHR45528:SF1">
    <property type="entry name" value="SENSOR HISTIDINE KINASE CPXA"/>
    <property type="match status" value="1"/>
</dbReference>
<proteinExistence type="predicted"/>
<evidence type="ECO:0000256" key="8">
    <source>
        <dbReference type="ARBA" id="ARBA00022741"/>
    </source>
</evidence>
<dbReference type="InterPro" id="IPR005467">
    <property type="entry name" value="His_kinase_dom"/>
</dbReference>
<evidence type="ECO:0000256" key="3">
    <source>
        <dbReference type="ARBA" id="ARBA00012438"/>
    </source>
</evidence>
<dbReference type="CDD" id="cd06225">
    <property type="entry name" value="HAMP"/>
    <property type="match status" value="1"/>
</dbReference>
<dbReference type="eggNOG" id="COG2205">
    <property type="taxonomic scope" value="Bacteria"/>
</dbReference>